<sequence>MVKRGEREAAVRRIMEGAVAPVPPELCGDAVRRGDRLLRQRLLLRRVLWLLACLAAVAFAVWAAEARPWVEPPSQTTPPITGW</sequence>
<protein>
    <submittedName>
        <fullName evidence="2">Uncharacterized protein</fullName>
    </submittedName>
</protein>
<evidence type="ECO:0000313" key="3">
    <source>
        <dbReference type="Proteomes" id="UP000585836"/>
    </source>
</evidence>
<dbReference type="Proteomes" id="UP000585836">
    <property type="component" value="Unassembled WGS sequence"/>
</dbReference>
<organism evidence="2 3">
    <name type="scientific">Streptomyces echinatus</name>
    <dbReference type="NCBI Taxonomy" id="67293"/>
    <lineage>
        <taxon>Bacteria</taxon>
        <taxon>Bacillati</taxon>
        <taxon>Actinomycetota</taxon>
        <taxon>Actinomycetes</taxon>
        <taxon>Kitasatosporales</taxon>
        <taxon>Streptomycetaceae</taxon>
        <taxon>Streptomyces</taxon>
    </lineage>
</organism>
<gene>
    <name evidence="2" type="ORF">FHS34_003016</name>
</gene>
<reference evidence="2 3" key="1">
    <citation type="submission" date="2020-08" db="EMBL/GenBank/DDBJ databases">
        <title>Genomic Encyclopedia of Type Strains, Phase III (KMG-III): the genomes of soil and plant-associated and newly described type strains.</title>
        <authorList>
            <person name="Whitman W."/>
        </authorList>
    </citation>
    <scope>NUCLEOTIDE SEQUENCE [LARGE SCALE GENOMIC DNA]</scope>
    <source>
        <strain evidence="2 3">CECT 3313</strain>
    </source>
</reference>
<comment type="caution">
    <text evidence="2">The sequence shown here is derived from an EMBL/GenBank/DDBJ whole genome shotgun (WGS) entry which is preliminary data.</text>
</comment>
<keyword evidence="1" id="KW-1133">Transmembrane helix</keyword>
<evidence type="ECO:0000256" key="1">
    <source>
        <dbReference type="SAM" id="Phobius"/>
    </source>
</evidence>
<feature type="transmembrane region" description="Helical" evidence="1">
    <location>
        <begin position="42"/>
        <end position="64"/>
    </location>
</feature>
<proteinExistence type="predicted"/>
<keyword evidence="1" id="KW-0812">Transmembrane</keyword>
<dbReference type="AlphaFoldDB" id="A0A7W9UQM2"/>
<evidence type="ECO:0000313" key="2">
    <source>
        <dbReference type="EMBL" id="MBB5927558.1"/>
    </source>
</evidence>
<accession>A0A7W9UQM2</accession>
<dbReference type="EMBL" id="JACHJK010000004">
    <property type="protein sequence ID" value="MBB5927558.1"/>
    <property type="molecule type" value="Genomic_DNA"/>
</dbReference>
<name>A0A7W9UQM2_9ACTN</name>
<keyword evidence="1" id="KW-0472">Membrane</keyword>
<keyword evidence="3" id="KW-1185">Reference proteome</keyword>